<dbReference type="RefSeq" id="WP_107673659.1">
    <property type="nucleotide sequence ID" value="NZ_PZKE01000010.1"/>
</dbReference>
<dbReference type="HAMAP" id="MF_02066">
    <property type="entry name" value="CpoB"/>
    <property type="match status" value="1"/>
</dbReference>
<dbReference type="Pfam" id="PF13432">
    <property type="entry name" value="TPR_16"/>
    <property type="match status" value="1"/>
</dbReference>
<feature type="coiled-coil region" evidence="1">
    <location>
        <begin position="27"/>
        <end position="93"/>
    </location>
</feature>
<dbReference type="Proteomes" id="UP000241362">
    <property type="component" value="Unassembled WGS sequence"/>
</dbReference>
<feature type="signal peptide" evidence="1">
    <location>
        <begin position="1"/>
        <end position="20"/>
    </location>
</feature>
<gene>
    <name evidence="2" type="primary">ygbF</name>
    <name evidence="1" type="synonym">cpoB</name>
    <name evidence="2" type="ORF">C5F44_11365</name>
</gene>
<dbReference type="Pfam" id="PF13174">
    <property type="entry name" value="TPR_6"/>
    <property type="match status" value="1"/>
</dbReference>
<keyword evidence="1" id="KW-0574">Periplasm</keyword>
<accession>A0A2T4J7P6</accession>
<dbReference type="EMBL" id="PZKE01000010">
    <property type="protein sequence ID" value="PTE13915.1"/>
    <property type="molecule type" value="Genomic_DNA"/>
</dbReference>
<dbReference type="NCBIfam" id="TIGR02795">
    <property type="entry name" value="tol_pal_ybgF"/>
    <property type="match status" value="1"/>
</dbReference>
<keyword evidence="1" id="KW-0132">Cell division</keyword>
<dbReference type="SUPFAM" id="SSF48452">
    <property type="entry name" value="TPR-like"/>
    <property type="match status" value="1"/>
</dbReference>
<keyword evidence="1" id="KW-0175">Coiled coil</keyword>
<dbReference type="InterPro" id="IPR011990">
    <property type="entry name" value="TPR-like_helical_dom_sf"/>
</dbReference>
<evidence type="ECO:0000256" key="1">
    <source>
        <dbReference type="HAMAP-Rule" id="MF_02066"/>
    </source>
</evidence>
<dbReference type="InterPro" id="IPR014162">
    <property type="entry name" value="CpoB_C"/>
</dbReference>
<comment type="subcellular location">
    <subcellularLocation>
        <location evidence="1">Periplasm</location>
    </subcellularLocation>
</comment>
<keyword evidence="3" id="KW-1185">Reference proteome</keyword>
<dbReference type="InterPro" id="IPR019734">
    <property type="entry name" value="TPR_rpt"/>
</dbReference>
<keyword evidence="1" id="KW-0131">Cell cycle</keyword>
<dbReference type="InterPro" id="IPR034706">
    <property type="entry name" value="CpoB"/>
</dbReference>
<evidence type="ECO:0000313" key="3">
    <source>
        <dbReference type="Proteomes" id="UP000241362"/>
    </source>
</evidence>
<keyword evidence="1" id="KW-0732">Signal</keyword>
<dbReference type="GO" id="GO:0043093">
    <property type="term" value="P:FtsZ-dependent cytokinesis"/>
    <property type="evidence" value="ECO:0007669"/>
    <property type="project" value="UniProtKB-UniRule"/>
</dbReference>
<organism evidence="2 3">
    <name type="scientific">Fuscovulum blasticum DSM 2131</name>
    <dbReference type="NCBI Taxonomy" id="1188250"/>
    <lineage>
        <taxon>Bacteria</taxon>
        <taxon>Pseudomonadati</taxon>
        <taxon>Pseudomonadota</taxon>
        <taxon>Alphaproteobacteria</taxon>
        <taxon>Rhodobacterales</taxon>
        <taxon>Paracoccaceae</taxon>
        <taxon>Pseudogemmobacter</taxon>
    </lineage>
</organism>
<proteinExistence type="inferred from homology"/>
<dbReference type="Gene3D" id="1.25.40.10">
    <property type="entry name" value="Tetratricopeptide repeat domain"/>
    <property type="match status" value="1"/>
</dbReference>
<sequence length="278" mass="28432" precursor="true">MRRTLRLALLLTALPVAALAQDKAQTLADIRVELGQLAAEFNALKAETVASGASASFGGGDALQRMDAIEAALARLTSRAEDVELRLNRVVADGTNRIGDIEYRLCEVTEGCDPMNLGKTSVLGGATGAAAPAAAPAPTGTTSSATGGAEMAVAEKDDFDRAKGVLGQGDFRQAATLFEAYAQSYPGGPLIPEANYLRGEALTSLGETSNAARAYLDAYSADPQGQFAPDALLKLGQALGALGQTPEACVTLAEVSTQYPASQAATQAPVAMQGLGCP</sequence>
<name>A0A2T4J7P6_FUSBL</name>
<dbReference type="AlphaFoldDB" id="A0A2T4J7P6"/>
<evidence type="ECO:0000313" key="2">
    <source>
        <dbReference type="EMBL" id="PTE13915.1"/>
    </source>
</evidence>
<dbReference type="GO" id="GO:0030288">
    <property type="term" value="C:outer membrane-bounded periplasmic space"/>
    <property type="evidence" value="ECO:0007669"/>
    <property type="project" value="UniProtKB-UniRule"/>
</dbReference>
<comment type="caution">
    <text evidence="2">The sequence shown here is derived from an EMBL/GenBank/DDBJ whole genome shotgun (WGS) entry which is preliminary data.</text>
</comment>
<reference evidence="2 3" key="1">
    <citation type="submission" date="2018-03" db="EMBL/GenBank/DDBJ databases">
        <title>Rhodobacter blasticus.</title>
        <authorList>
            <person name="Meyer T.E."/>
            <person name="Miller S."/>
            <person name="Lodha T."/>
            <person name="Gandham S."/>
            <person name="Chintalapati S."/>
            <person name="Chintalapati V.R."/>
        </authorList>
    </citation>
    <scope>NUCLEOTIDE SEQUENCE [LARGE SCALE GENOMIC DNA]</scope>
    <source>
        <strain evidence="2 3">DSM 2131</strain>
    </source>
</reference>
<comment type="function">
    <text evidence="1">Mediates coordination of peptidoglycan synthesis and outer membrane constriction during cell division.</text>
</comment>
<feature type="chain" id="PRO_5015789620" description="Cell division coordinator CpoB" evidence="1">
    <location>
        <begin position="21"/>
        <end position="278"/>
    </location>
</feature>
<protein>
    <recommendedName>
        <fullName evidence="1">Cell division coordinator CpoB</fullName>
    </recommendedName>
</protein>
<comment type="similarity">
    <text evidence="1">Belongs to the CpoB family.</text>
</comment>